<gene>
    <name evidence="1" type="ORF">LCGC14_3133780</name>
</gene>
<protein>
    <submittedName>
        <fullName evidence="1">Uncharacterized protein</fullName>
    </submittedName>
</protein>
<reference evidence="1" key="1">
    <citation type="journal article" date="2015" name="Nature">
        <title>Complex archaea that bridge the gap between prokaryotes and eukaryotes.</title>
        <authorList>
            <person name="Spang A."/>
            <person name="Saw J.H."/>
            <person name="Jorgensen S.L."/>
            <person name="Zaremba-Niedzwiedzka K."/>
            <person name="Martijn J."/>
            <person name="Lind A.E."/>
            <person name="van Eijk R."/>
            <person name="Schleper C."/>
            <person name="Guy L."/>
            <person name="Ettema T.J."/>
        </authorList>
    </citation>
    <scope>NUCLEOTIDE SEQUENCE</scope>
</reference>
<proteinExistence type="predicted"/>
<evidence type="ECO:0000313" key="1">
    <source>
        <dbReference type="EMBL" id="KKK49563.1"/>
    </source>
</evidence>
<organism evidence="1">
    <name type="scientific">marine sediment metagenome</name>
    <dbReference type="NCBI Taxonomy" id="412755"/>
    <lineage>
        <taxon>unclassified sequences</taxon>
        <taxon>metagenomes</taxon>
        <taxon>ecological metagenomes</taxon>
    </lineage>
</organism>
<comment type="caution">
    <text evidence="1">The sequence shown here is derived from an EMBL/GenBank/DDBJ whole genome shotgun (WGS) entry which is preliminary data.</text>
</comment>
<name>A0A0F8VYW9_9ZZZZ</name>
<dbReference type="EMBL" id="LAZR01068476">
    <property type="protein sequence ID" value="KKK49563.1"/>
    <property type="molecule type" value="Genomic_DNA"/>
</dbReference>
<dbReference type="AlphaFoldDB" id="A0A0F8VYW9"/>
<accession>A0A0F8VYW9</accession>
<sequence length="114" mass="12514">MGGESNIPEVVRAAIEEAAADVRQVAMLANRFAPTRERLSEVITECLTPTITVLIAEVRRQDAEAVCKRQCGDDAGEVAHDDDMGFWFHPKDGWPSVLCPAGPIHDLRKADEKT</sequence>